<dbReference type="InterPro" id="IPR029069">
    <property type="entry name" value="HotDog_dom_sf"/>
</dbReference>
<proteinExistence type="predicted"/>
<gene>
    <name evidence="2" type="ORF">KEC16_00450</name>
</gene>
<dbReference type="SUPFAM" id="SSF54637">
    <property type="entry name" value="Thioesterase/thiol ester dehydrase-isomerase"/>
    <property type="match status" value="1"/>
</dbReference>
<dbReference type="InterPro" id="IPR054545">
    <property type="entry name" value="ApeI-like"/>
</dbReference>
<protein>
    <recommendedName>
        <fullName evidence="1">ApeI dehydratase-like domain-containing protein</fullName>
    </recommendedName>
</protein>
<comment type="caution">
    <text evidence="2">The sequence shown here is derived from an EMBL/GenBank/DDBJ whole genome shotgun (WGS) entry which is preliminary data.</text>
</comment>
<dbReference type="PIRSF" id="PIRSF030962">
    <property type="entry name" value="Dehydrase_ECs4332_prd"/>
    <property type="match status" value="1"/>
</dbReference>
<keyword evidence="3" id="KW-1185">Reference proteome</keyword>
<dbReference type="RefSeq" id="WP_211545694.1">
    <property type="nucleotide sequence ID" value="NZ_JAGTUF010000001.1"/>
</dbReference>
<sequence>MTQSPRLPLILTHRPIATGAELDLFIDPALLWFRGHFPDFLLLPGVVQLDWALTLAEQYLGLAAEPASQFQVKYKGAIFPGDSVTLALRHDPAKARLTFDYRRDGAVCSSGSVAVAP</sequence>
<reference evidence="2 3" key="1">
    <citation type="submission" date="2021-04" db="EMBL/GenBank/DDBJ databases">
        <title>Magnetospirillum sulfuroxidans sp. nov., a facultative chemolithoautotrophic sulfur-oxidizing alphaproteobacterium isolated from freshwater sediment and proposals for Paramagetospirillum gen. nov., and Magnetospirillaceae fam. nov.</title>
        <authorList>
            <person name="Koziaeva V."/>
            <person name="Geelhoed J.S."/>
            <person name="Sorokin D.Y."/>
            <person name="Grouzdev D.S."/>
        </authorList>
    </citation>
    <scope>NUCLEOTIDE SEQUENCE [LARGE SCALE GENOMIC DNA]</scope>
    <source>
        <strain evidence="2 3">J10</strain>
    </source>
</reference>
<dbReference type="Gene3D" id="3.10.129.10">
    <property type="entry name" value="Hotdog Thioesterase"/>
    <property type="match status" value="1"/>
</dbReference>
<evidence type="ECO:0000313" key="3">
    <source>
        <dbReference type="Proteomes" id="UP000680714"/>
    </source>
</evidence>
<accession>A0ABS5I6X9</accession>
<evidence type="ECO:0000259" key="1">
    <source>
        <dbReference type="Pfam" id="PF22818"/>
    </source>
</evidence>
<evidence type="ECO:0000313" key="2">
    <source>
        <dbReference type="EMBL" id="MBR9970180.1"/>
    </source>
</evidence>
<dbReference type="Pfam" id="PF22818">
    <property type="entry name" value="ApeI-like"/>
    <property type="match status" value="1"/>
</dbReference>
<organism evidence="2 3">
    <name type="scientific">Magnetospirillum sulfuroxidans</name>
    <dbReference type="NCBI Taxonomy" id="611300"/>
    <lineage>
        <taxon>Bacteria</taxon>
        <taxon>Pseudomonadati</taxon>
        <taxon>Pseudomonadota</taxon>
        <taxon>Alphaproteobacteria</taxon>
        <taxon>Rhodospirillales</taxon>
        <taxon>Rhodospirillaceae</taxon>
        <taxon>Magnetospirillum</taxon>
    </lineage>
</organism>
<feature type="domain" description="ApeI dehydratase-like" evidence="1">
    <location>
        <begin position="19"/>
        <end position="111"/>
    </location>
</feature>
<dbReference type="EMBL" id="JAGTUF010000001">
    <property type="protein sequence ID" value="MBR9970180.1"/>
    <property type="molecule type" value="Genomic_DNA"/>
</dbReference>
<dbReference type="Proteomes" id="UP000680714">
    <property type="component" value="Unassembled WGS sequence"/>
</dbReference>
<name>A0ABS5I6X9_9PROT</name>
<dbReference type="InterPro" id="IPR016962">
    <property type="entry name" value="Dehydrase_ECs4332_prd"/>
</dbReference>